<feature type="region of interest" description="Disordered" evidence="1">
    <location>
        <begin position="65"/>
        <end position="94"/>
    </location>
</feature>
<accession>A0AAW1RUN1</accession>
<evidence type="ECO:0000313" key="3">
    <source>
        <dbReference type="Proteomes" id="UP001445335"/>
    </source>
</evidence>
<sequence length="373" mass="38752">MDVDMKQLKLAVRKRKDYFLENLQTMSLKDCRAVLEKDLNLAASALKPHRDYVKELVDKVVLQQTAEAKEDAPPPQKRARKADKAAPAKTAPAKAKSVVAKDSVAAPAYGPGVERLRRLCRAATIPIPPNAYRAAKAGGGEAALAAALEALLAKHGLHMGADRAATDAVRARLQLQKDLDGMDVANIVEGGRGRRHAAACPAVNYAAMTARGSDLDESEQSGSETEEGNDNRAGNRPASAKRTQKAKGAAKQRSKAESEERESDASAGEDIDAVPSAGSSGSDYAADGVNDQDEEEEEAAEEASGSESGGREGSAEDGDAGASPAKAAGPVATTAQRPNAAASGGATGRPSESPAPQRAGVKKRVLVLSDDKD</sequence>
<reference evidence="2 3" key="1">
    <citation type="journal article" date="2024" name="Nat. Commun.">
        <title>Phylogenomics reveals the evolutionary origins of lichenization in chlorophyte algae.</title>
        <authorList>
            <person name="Puginier C."/>
            <person name="Libourel C."/>
            <person name="Otte J."/>
            <person name="Skaloud P."/>
            <person name="Haon M."/>
            <person name="Grisel S."/>
            <person name="Petersen M."/>
            <person name="Berrin J.G."/>
            <person name="Delaux P.M."/>
            <person name="Dal Grande F."/>
            <person name="Keller J."/>
        </authorList>
    </citation>
    <scope>NUCLEOTIDE SEQUENCE [LARGE SCALE GENOMIC DNA]</scope>
    <source>
        <strain evidence="2 3">SAG 245.80</strain>
    </source>
</reference>
<dbReference type="InterPro" id="IPR037647">
    <property type="entry name" value="HIRIP3"/>
</dbReference>
<dbReference type="PANTHER" id="PTHR15410">
    <property type="entry name" value="HIRA-INTERACTING PROTEIN 3"/>
    <property type="match status" value="1"/>
</dbReference>
<feature type="compositionally biased region" description="Low complexity" evidence="1">
    <location>
        <begin position="85"/>
        <end position="94"/>
    </location>
</feature>
<dbReference type="AlphaFoldDB" id="A0AAW1RUN1"/>
<proteinExistence type="predicted"/>
<feature type="compositionally biased region" description="Basic residues" evidence="1">
    <location>
        <begin position="242"/>
        <end position="253"/>
    </location>
</feature>
<evidence type="ECO:0008006" key="4">
    <source>
        <dbReference type="Google" id="ProtNLM"/>
    </source>
</evidence>
<feature type="compositionally biased region" description="Acidic residues" evidence="1">
    <location>
        <begin position="215"/>
        <end position="228"/>
    </location>
</feature>
<dbReference type="GO" id="GO:0005634">
    <property type="term" value="C:nucleus"/>
    <property type="evidence" value="ECO:0007669"/>
    <property type="project" value="TreeGrafter"/>
</dbReference>
<evidence type="ECO:0000256" key="1">
    <source>
        <dbReference type="SAM" id="MobiDB-lite"/>
    </source>
</evidence>
<feature type="compositionally biased region" description="Acidic residues" evidence="1">
    <location>
        <begin position="259"/>
        <end position="272"/>
    </location>
</feature>
<dbReference type="EMBL" id="JALJOU010000021">
    <property type="protein sequence ID" value="KAK9837429.1"/>
    <property type="molecule type" value="Genomic_DNA"/>
</dbReference>
<dbReference type="Proteomes" id="UP001445335">
    <property type="component" value="Unassembled WGS sequence"/>
</dbReference>
<feature type="region of interest" description="Disordered" evidence="1">
    <location>
        <begin position="211"/>
        <end position="373"/>
    </location>
</feature>
<protein>
    <recommendedName>
        <fullName evidence="4">Histone chaperone domain-containing protein</fullName>
    </recommendedName>
</protein>
<name>A0AAW1RUN1_9CHLO</name>
<dbReference type="PANTHER" id="PTHR15410:SF2">
    <property type="entry name" value="HIRA-INTERACTING PROTEIN 3"/>
    <property type="match status" value="1"/>
</dbReference>
<comment type="caution">
    <text evidence="2">The sequence shown here is derived from an EMBL/GenBank/DDBJ whole genome shotgun (WGS) entry which is preliminary data.</text>
</comment>
<organism evidence="2 3">
    <name type="scientific">Elliptochloris bilobata</name>
    <dbReference type="NCBI Taxonomy" id="381761"/>
    <lineage>
        <taxon>Eukaryota</taxon>
        <taxon>Viridiplantae</taxon>
        <taxon>Chlorophyta</taxon>
        <taxon>core chlorophytes</taxon>
        <taxon>Trebouxiophyceae</taxon>
        <taxon>Trebouxiophyceae incertae sedis</taxon>
        <taxon>Elliptochloris clade</taxon>
        <taxon>Elliptochloris</taxon>
    </lineage>
</organism>
<keyword evidence="3" id="KW-1185">Reference proteome</keyword>
<gene>
    <name evidence="2" type="ORF">WJX81_001698</name>
</gene>
<evidence type="ECO:0000313" key="2">
    <source>
        <dbReference type="EMBL" id="KAK9837429.1"/>
    </source>
</evidence>
<feature type="compositionally biased region" description="Low complexity" evidence="1">
    <location>
        <begin position="276"/>
        <end position="288"/>
    </location>
</feature>
<feature type="compositionally biased region" description="Acidic residues" evidence="1">
    <location>
        <begin position="290"/>
        <end position="301"/>
    </location>
</feature>